<dbReference type="AlphaFoldDB" id="A0A6A6I9H6"/>
<keyword evidence="15" id="KW-1185">Reference proteome</keyword>
<evidence type="ECO:0000313" key="15">
    <source>
        <dbReference type="Proteomes" id="UP000800094"/>
    </source>
</evidence>
<dbReference type="Gene3D" id="3.40.1360.10">
    <property type="match status" value="1"/>
</dbReference>
<evidence type="ECO:0000256" key="11">
    <source>
        <dbReference type="SAM" id="MobiDB-lite"/>
    </source>
</evidence>
<dbReference type="PROSITE" id="PS52041">
    <property type="entry name" value="TOPO_IIB"/>
    <property type="match status" value="1"/>
</dbReference>
<dbReference type="InterPro" id="IPR036078">
    <property type="entry name" value="Spo11/TopoVI_A_sf"/>
</dbReference>
<keyword evidence="5" id="KW-0479">Metal-binding</keyword>
<dbReference type="InterPro" id="IPR013049">
    <property type="entry name" value="Spo11/TopoVI_A_N"/>
</dbReference>
<name>A0A6A6I9H6_9PLEO</name>
<dbReference type="InterPro" id="IPR036388">
    <property type="entry name" value="WH-like_DNA-bd_sf"/>
</dbReference>
<dbReference type="GO" id="GO:0046872">
    <property type="term" value="F:metal ion binding"/>
    <property type="evidence" value="ECO:0007669"/>
    <property type="project" value="UniProtKB-KW"/>
</dbReference>
<dbReference type="Pfam" id="PF21180">
    <property type="entry name" value="TOP6A-Spo11_Toprim"/>
    <property type="match status" value="1"/>
</dbReference>
<dbReference type="FunFam" id="3.40.1360.10:FF:000018">
    <property type="entry name" value="Type II DNA topoisomerase VI subunit A"/>
    <property type="match status" value="1"/>
</dbReference>
<keyword evidence="9 10" id="KW-0413">Isomerase</keyword>
<keyword evidence="6" id="KW-0460">Magnesium</keyword>
<comment type="catalytic activity">
    <reaction evidence="1 10">
        <text>ATP-dependent breakage, passage and rejoining of double-stranded DNA.</text>
        <dbReference type="EC" id="5.6.2.2"/>
    </reaction>
</comment>
<evidence type="ECO:0000256" key="8">
    <source>
        <dbReference type="ARBA" id="ARBA00023125"/>
    </source>
</evidence>
<evidence type="ECO:0000256" key="2">
    <source>
        <dbReference type="ARBA" id="ARBA00001946"/>
    </source>
</evidence>
<dbReference type="GO" id="GO:0003918">
    <property type="term" value="F:DNA topoisomerase type II (double strand cut, ATP-hydrolyzing) activity"/>
    <property type="evidence" value="ECO:0007669"/>
    <property type="project" value="UniProtKB-UniRule"/>
</dbReference>
<dbReference type="Pfam" id="PF04406">
    <property type="entry name" value="TP6A_N"/>
    <property type="match status" value="1"/>
</dbReference>
<dbReference type="InterPro" id="IPR002815">
    <property type="entry name" value="Spo11/TopoVI_A"/>
</dbReference>
<gene>
    <name evidence="14" type="ORF">BU26DRAFT_607424</name>
</gene>
<dbReference type="Gene3D" id="1.10.10.10">
    <property type="entry name" value="Winged helix-like DNA-binding domain superfamily/Winged helix DNA-binding domain"/>
    <property type="match status" value="1"/>
</dbReference>
<feature type="domain" description="Topoisomerase 6 subunit A/Spo11 TOPRIM" evidence="13">
    <location>
        <begin position="291"/>
        <end position="461"/>
    </location>
</feature>
<feature type="active site" description="O-(5'-phospho-DNA)-tyrosine intermediate" evidence="10">
    <location>
        <position position="188"/>
    </location>
</feature>
<evidence type="ECO:0000259" key="13">
    <source>
        <dbReference type="Pfam" id="PF21180"/>
    </source>
</evidence>
<dbReference type="GO" id="GO:0007131">
    <property type="term" value="P:reciprocal meiotic recombination"/>
    <property type="evidence" value="ECO:0007669"/>
    <property type="project" value="TreeGrafter"/>
</dbReference>
<dbReference type="PANTHER" id="PTHR10848:SF0">
    <property type="entry name" value="MEIOTIC RECOMBINATION PROTEIN SPO11"/>
    <property type="match status" value="1"/>
</dbReference>
<keyword evidence="8 10" id="KW-0238">DNA-binding</keyword>
<accession>A0A6A6I9H6</accession>
<feature type="region of interest" description="Disordered" evidence="11">
    <location>
        <begin position="392"/>
        <end position="412"/>
    </location>
</feature>
<dbReference type="GeneID" id="54589080"/>
<reference evidence="14" key="1">
    <citation type="journal article" date="2020" name="Stud. Mycol.">
        <title>101 Dothideomycetes genomes: a test case for predicting lifestyles and emergence of pathogens.</title>
        <authorList>
            <person name="Haridas S."/>
            <person name="Albert R."/>
            <person name="Binder M."/>
            <person name="Bloem J."/>
            <person name="Labutti K."/>
            <person name="Salamov A."/>
            <person name="Andreopoulos B."/>
            <person name="Baker S."/>
            <person name="Barry K."/>
            <person name="Bills G."/>
            <person name="Bluhm B."/>
            <person name="Cannon C."/>
            <person name="Castanera R."/>
            <person name="Culley D."/>
            <person name="Daum C."/>
            <person name="Ezra D."/>
            <person name="Gonzalez J."/>
            <person name="Henrissat B."/>
            <person name="Kuo A."/>
            <person name="Liang C."/>
            <person name="Lipzen A."/>
            <person name="Lutzoni F."/>
            <person name="Magnuson J."/>
            <person name="Mondo S."/>
            <person name="Nolan M."/>
            <person name="Ohm R."/>
            <person name="Pangilinan J."/>
            <person name="Park H.-J."/>
            <person name="Ramirez L."/>
            <person name="Alfaro M."/>
            <person name="Sun H."/>
            <person name="Tritt A."/>
            <person name="Yoshinaga Y."/>
            <person name="Zwiers L.-H."/>
            <person name="Turgeon B."/>
            <person name="Goodwin S."/>
            <person name="Spatafora J."/>
            <person name="Crous P."/>
            <person name="Grigoriev I."/>
        </authorList>
    </citation>
    <scope>NUCLEOTIDE SEQUENCE</scope>
    <source>
        <strain evidence="14">CBS 122368</strain>
    </source>
</reference>
<dbReference type="PRINTS" id="PR01550">
    <property type="entry name" value="TOP6AFAMILY"/>
</dbReference>
<dbReference type="OrthoDB" id="5377392at2759"/>
<evidence type="ECO:0000256" key="3">
    <source>
        <dbReference type="ARBA" id="ARBA00006559"/>
    </source>
</evidence>
<dbReference type="PANTHER" id="PTHR10848">
    <property type="entry name" value="MEIOTIC RECOMBINATION PROTEIN SPO11"/>
    <property type="match status" value="1"/>
</dbReference>
<dbReference type="InterPro" id="IPR034136">
    <property type="entry name" value="TOPRIM_Topo6A/Spo11"/>
</dbReference>
<dbReference type="SUPFAM" id="SSF56726">
    <property type="entry name" value="DNA topoisomerase IV, alpha subunit"/>
    <property type="match status" value="1"/>
</dbReference>
<evidence type="ECO:0000256" key="10">
    <source>
        <dbReference type="PROSITE-ProRule" id="PRU01385"/>
    </source>
</evidence>
<dbReference type="GO" id="GO:0000706">
    <property type="term" value="P:meiotic DNA double-strand break processing"/>
    <property type="evidence" value="ECO:0007669"/>
    <property type="project" value="TreeGrafter"/>
</dbReference>
<evidence type="ECO:0000256" key="1">
    <source>
        <dbReference type="ARBA" id="ARBA00000185"/>
    </source>
</evidence>
<dbReference type="GO" id="GO:0003677">
    <property type="term" value="F:DNA binding"/>
    <property type="evidence" value="ECO:0007669"/>
    <property type="project" value="UniProtKB-UniRule"/>
</dbReference>
<evidence type="ECO:0000256" key="5">
    <source>
        <dbReference type="ARBA" id="ARBA00022723"/>
    </source>
</evidence>
<evidence type="ECO:0000256" key="4">
    <source>
        <dbReference type="ARBA" id="ARBA00012895"/>
    </source>
</evidence>
<keyword evidence="7 10" id="KW-0799">Topoisomerase</keyword>
<organism evidence="14 15">
    <name type="scientific">Trematosphaeria pertusa</name>
    <dbReference type="NCBI Taxonomy" id="390896"/>
    <lineage>
        <taxon>Eukaryota</taxon>
        <taxon>Fungi</taxon>
        <taxon>Dikarya</taxon>
        <taxon>Ascomycota</taxon>
        <taxon>Pezizomycotina</taxon>
        <taxon>Dothideomycetes</taxon>
        <taxon>Pleosporomycetidae</taxon>
        <taxon>Pleosporales</taxon>
        <taxon>Massarineae</taxon>
        <taxon>Trematosphaeriaceae</taxon>
        <taxon>Trematosphaeria</taxon>
    </lineage>
</organism>
<dbReference type="GO" id="GO:0000228">
    <property type="term" value="C:nuclear chromosome"/>
    <property type="evidence" value="ECO:0007669"/>
    <property type="project" value="TreeGrafter"/>
</dbReference>
<evidence type="ECO:0000256" key="9">
    <source>
        <dbReference type="ARBA" id="ARBA00023235"/>
    </source>
</evidence>
<dbReference type="EMBL" id="ML987199">
    <property type="protein sequence ID" value="KAF2246173.1"/>
    <property type="molecule type" value="Genomic_DNA"/>
</dbReference>
<evidence type="ECO:0000259" key="12">
    <source>
        <dbReference type="Pfam" id="PF04406"/>
    </source>
</evidence>
<evidence type="ECO:0000313" key="14">
    <source>
        <dbReference type="EMBL" id="KAF2246173.1"/>
    </source>
</evidence>
<proteinExistence type="inferred from homology"/>
<dbReference type="EC" id="5.6.2.2" evidence="4"/>
<protein>
    <recommendedName>
        <fullName evidence="4">DNA topoisomerase (ATP-hydrolyzing)</fullName>
        <ecNumber evidence="4">5.6.2.2</ecNumber>
    </recommendedName>
</protein>
<sequence length="496" mass="55070">MEFEEFEDVLFGVPLSHGSFADARDDEFDDEILEAQSDGEDILWDLGSSPTLTPALTANTPDKSTVENLGRAATASALAGSGRPARAIQDRDWVIARIEEMLETVVDGLLDDAHPVCITLTSRSGLTRRRPNPSEANEAIPSPRVQQISFPGSNAQEAWRFTVLVRILELVHSCLVDNAVMTKRDMYYRHPDLFMKQSVVDRYVDDLACTLRVSRSQLNVTAAAKGLVAGNFLIRRENGTVAHGLSEDEGILIPKVHDSDELDLSLIRWILVMEKEAGSRIARLASLTSSKATFRSLLSSSRWRELGSHGLVLTAKGYPDLASRKLLRQLADEIPHIPMYAFVDFDPDGIAIMSTYKHGSYRLAHEDVTSKDTPGLHLPDLQWLGVQSHHISQSPVTESDTETGPAGDPQGLMRLTARDRKKAHRMLEWDMCAEDGPEPVWREELQRMLMLNIKAEMQILDELPGGLVAWLSSKLDVLQGSRSPVLSICSDNELLF</sequence>
<dbReference type="GO" id="GO:0042138">
    <property type="term" value="P:meiotic DNA double-strand break formation"/>
    <property type="evidence" value="ECO:0007669"/>
    <property type="project" value="TreeGrafter"/>
</dbReference>
<dbReference type="GO" id="GO:0005524">
    <property type="term" value="F:ATP binding"/>
    <property type="evidence" value="ECO:0007669"/>
    <property type="project" value="InterPro"/>
</dbReference>
<feature type="domain" description="Spo11/DNA topoisomerase VI subunit A N-terminal" evidence="12">
    <location>
        <begin position="159"/>
        <end position="220"/>
    </location>
</feature>
<dbReference type="RefSeq" id="XP_033681177.1">
    <property type="nucleotide sequence ID" value="XM_033835750.1"/>
</dbReference>
<evidence type="ECO:0000256" key="6">
    <source>
        <dbReference type="ARBA" id="ARBA00022842"/>
    </source>
</evidence>
<comment type="cofactor">
    <cofactor evidence="2">
        <name>Mg(2+)</name>
        <dbReference type="ChEBI" id="CHEBI:18420"/>
    </cofactor>
</comment>
<comment type="similarity">
    <text evidence="3 10">Belongs to the TOP6A family.</text>
</comment>
<evidence type="ECO:0000256" key="7">
    <source>
        <dbReference type="ARBA" id="ARBA00023029"/>
    </source>
</evidence>
<dbReference type="CDD" id="cd00223">
    <property type="entry name" value="TOPRIM_TopoIIB_SPO"/>
    <property type="match status" value="1"/>
</dbReference>
<dbReference type="Proteomes" id="UP000800094">
    <property type="component" value="Unassembled WGS sequence"/>
</dbReference>